<reference evidence="2 3" key="1">
    <citation type="submission" date="2021-06" db="EMBL/GenBank/DDBJ databases">
        <authorList>
            <person name="Palmer J.M."/>
        </authorList>
    </citation>
    <scope>NUCLEOTIDE SEQUENCE [LARGE SCALE GENOMIC DNA]</scope>
    <source>
        <strain evidence="2 3">AS_MEX2019</strain>
        <tissue evidence="2">Muscle</tissue>
    </source>
</reference>
<feature type="non-terminal residue" evidence="2">
    <location>
        <position position="1"/>
    </location>
</feature>
<feature type="region of interest" description="Disordered" evidence="1">
    <location>
        <begin position="1"/>
        <end position="59"/>
    </location>
</feature>
<organism evidence="2 3">
    <name type="scientific">Ameca splendens</name>
    <dbReference type="NCBI Taxonomy" id="208324"/>
    <lineage>
        <taxon>Eukaryota</taxon>
        <taxon>Metazoa</taxon>
        <taxon>Chordata</taxon>
        <taxon>Craniata</taxon>
        <taxon>Vertebrata</taxon>
        <taxon>Euteleostomi</taxon>
        <taxon>Actinopterygii</taxon>
        <taxon>Neopterygii</taxon>
        <taxon>Teleostei</taxon>
        <taxon>Neoteleostei</taxon>
        <taxon>Acanthomorphata</taxon>
        <taxon>Ovalentaria</taxon>
        <taxon>Atherinomorphae</taxon>
        <taxon>Cyprinodontiformes</taxon>
        <taxon>Goodeidae</taxon>
        <taxon>Ameca</taxon>
    </lineage>
</organism>
<comment type="caution">
    <text evidence="2">The sequence shown here is derived from an EMBL/GenBank/DDBJ whole genome shotgun (WGS) entry which is preliminary data.</text>
</comment>
<name>A0ABV0YFY6_9TELE</name>
<evidence type="ECO:0000313" key="3">
    <source>
        <dbReference type="Proteomes" id="UP001469553"/>
    </source>
</evidence>
<gene>
    <name evidence="2" type="ORF">AMECASPLE_026132</name>
</gene>
<protein>
    <submittedName>
        <fullName evidence="2">Uncharacterized protein</fullName>
    </submittedName>
</protein>
<dbReference type="EMBL" id="JAHRIP010030855">
    <property type="protein sequence ID" value="MEQ2292753.1"/>
    <property type="molecule type" value="Genomic_DNA"/>
</dbReference>
<proteinExistence type="predicted"/>
<keyword evidence="3" id="KW-1185">Reference proteome</keyword>
<sequence length="59" mass="6088">QVRLGASRANGGGRSRGAGSYDGAGRGNADVAEMAVSKQQDGRRNCRRNQPGLRSGGSR</sequence>
<evidence type="ECO:0000313" key="2">
    <source>
        <dbReference type="EMBL" id="MEQ2292753.1"/>
    </source>
</evidence>
<dbReference type="Proteomes" id="UP001469553">
    <property type="component" value="Unassembled WGS sequence"/>
</dbReference>
<feature type="compositionally biased region" description="Gly residues" evidence="1">
    <location>
        <begin position="10"/>
        <end position="26"/>
    </location>
</feature>
<accession>A0ABV0YFY6</accession>
<evidence type="ECO:0000256" key="1">
    <source>
        <dbReference type="SAM" id="MobiDB-lite"/>
    </source>
</evidence>